<evidence type="ECO:0000256" key="3">
    <source>
        <dbReference type="ARBA" id="ARBA00011484"/>
    </source>
</evidence>
<dbReference type="AlphaFoldDB" id="A0A7H9ANT1"/>
<dbReference type="RefSeq" id="WP_179241333.1">
    <property type="nucleotide sequence ID" value="NZ_CP058595.1"/>
</dbReference>
<dbReference type="SUPFAM" id="SSF52777">
    <property type="entry name" value="CoA-dependent acyltransferases"/>
    <property type="match status" value="1"/>
</dbReference>
<keyword evidence="6 9" id="KW-0012">Acyltransferase</keyword>
<dbReference type="Gene3D" id="4.10.320.10">
    <property type="entry name" value="E3-binding domain"/>
    <property type="match status" value="1"/>
</dbReference>
<comment type="function">
    <text evidence="7">The pyruvate dehydrogenase complex catalyzes the overall conversion of pyruvate to acetyl-CoA and CO(2). It contains multiple copies of three enzymatic components: pyruvate dehydrogenase (E1), dihydrolipoamide acetyltransferase (E2) and lipoamide dehydrogenase (E3).</text>
</comment>
<keyword evidence="4 9" id="KW-0808">Transferase</keyword>
<dbReference type="Gene3D" id="3.30.559.10">
    <property type="entry name" value="Chloramphenicol acetyltransferase-like domain"/>
    <property type="match status" value="1"/>
</dbReference>
<dbReference type="GO" id="GO:0031405">
    <property type="term" value="F:lipoic acid binding"/>
    <property type="evidence" value="ECO:0007669"/>
    <property type="project" value="TreeGrafter"/>
</dbReference>
<dbReference type="Gene3D" id="2.40.50.100">
    <property type="match status" value="2"/>
</dbReference>
<evidence type="ECO:0000256" key="5">
    <source>
        <dbReference type="ARBA" id="ARBA00022823"/>
    </source>
</evidence>
<keyword evidence="13" id="KW-1185">Reference proteome</keyword>
<dbReference type="CDD" id="cd06849">
    <property type="entry name" value="lipoyl_domain"/>
    <property type="match status" value="2"/>
</dbReference>
<dbReference type="InterPro" id="IPR036625">
    <property type="entry name" value="E3-bd_dom_sf"/>
</dbReference>
<comment type="subunit">
    <text evidence="3">Forms a 24-polypeptide structural core with octahedral symmetry.</text>
</comment>
<gene>
    <name evidence="12" type="ORF">HYG79_06650</name>
</gene>
<dbReference type="PROSITE" id="PS50968">
    <property type="entry name" value="BIOTINYL_LIPOYL"/>
    <property type="match status" value="2"/>
</dbReference>
<proteinExistence type="inferred from homology"/>
<feature type="domain" description="Lipoyl-binding" evidence="10">
    <location>
        <begin position="1"/>
        <end position="76"/>
    </location>
</feature>
<evidence type="ECO:0000256" key="7">
    <source>
        <dbReference type="ARBA" id="ARBA00025211"/>
    </source>
</evidence>
<dbReference type="SUPFAM" id="SSF47005">
    <property type="entry name" value="Peripheral subunit-binding domain of 2-oxo acid dehydrogenase complex"/>
    <property type="match status" value="1"/>
</dbReference>
<dbReference type="Proteomes" id="UP000509302">
    <property type="component" value="Chromosome"/>
</dbReference>
<evidence type="ECO:0000256" key="1">
    <source>
        <dbReference type="ARBA" id="ARBA00001938"/>
    </source>
</evidence>
<dbReference type="PROSITE" id="PS00189">
    <property type="entry name" value="LIPOYL"/>
    <property type="match status" value="2"/>
</dbReference>
<dbReference type="PANTHER" id="PTHR43178">
    <property type="entry name" value="DIHYDROLIPOAMIDE ACETYLTRANSFERASE COMPONENT OF PYRUVATE DEHYDROGENASE COMPLEX"/>
    <property type="match status" value="1"/>
</dbReference>
<dbReference type="InterPro" id="IPR023213">
    <property type="entry name" value="CAT-like_dom_sf"/>
</dbReference>
<evidence type="ECO:0000313" key="12">
    <source>
        <dbReference type="EMBL" id="QLG45043.1"/>
    </source>
</evidence>
<dbReference type="GO" id="GO:0004742">
    <property type="term" value="F:dihydrolipoyllysine-residue acetyltransferase activity"/>
    <property type="evidence" value="ECO:0007669"/>
    <property type="project" value="UniProtKB-EC"/>
</dbReference>
<evidence type="ECO:0000259" key="11">
    <source>
        <dbReference type="PROSITE" id="PS51826"/>
    </source>
</evidence>
<dbReference type="SUPFAM" id="SSF51230">
    <property type="entry name" value="Single hybrid motif"/>
    <property type="match status" value="2"/>
</dbReference>
<dbReference type="InterPro" id="IPR000089">
    <property type="entry name" value="Biotin_lipoyl"/>
</dbReference>
<dbReference type="GO" id="GO:0005737">
    <property type="term" value="C:cytoplasm"/>
    <property type="evidence" value="ECO:0007669"/>
    <property type="project" value="TreeGrafter"/>
</dbReference>
<dbReference type="EMBL" id="CP058595">
    <property type="protein sequence ID" value="QLG45043.1"/>
    <property type="molecule type" value="Genomic_DNA"/>
</dbReference>
<dbReference type="Pfam" id="PF02817">
    <property type="entry name" value="E3_binding"/>
    <property type="match status" value="1"/>
</dbReference>
<keyword evidence="5 9" id="KW-0450">Lipoyl</keyword>
<comment type="cofactor">
    <cofactor evidence="1 9">
        <name>(R)-lipoate</name>
        <dbReference type="ChEBI" id="CHEBI:83088"/>
    </cofactor>
</comment>
<dbReference type="Pfam" id="PF00364">
    <property type="entry name" value="Biotin_lipoyl"/>
    <property type="match status" value="2"/>
</dbReference>
<evidence type="ECO:0000256" key="6">
    <source>
        <dbReference type="ARBA" id="ARBA00023315"/>
    </source>
</evidence>
<dbReference type="InterPro" id="IPR001078">
    <property type="entry name" value="2-oxoacid_DH_actylTfrase"/>
</dbReference>
<dbReference type="GO" id="GO:0006086">
    <property type="term" value="P:pyruvate decarboxylation to acetyl-CoA"/>
    <property type="evidence" value="ECO:0007669"/>
    <property type="project" value="TreeGrafter"/>
</dbReference>
<reference evidence="12 13" key="1">
    <citation type="journal article" date="2006" name="Int. J. Syst. Evol. Microbiol.">
        <title>Costertonia aggregata gen. nov., sp. nov., a mesophilic marine bacterium of the family Flavobacteriaceae, isolated from a mature biofilm.</title>
        <authorList>
            <person name="Kwon K.K."/>
            <person name="Lee Y.K."/>
            <person name="Lee H.K."/>
        </authorList>
    </citation>
    <scope>NUCLEOTIDE SEQUENCE [LARGE SCALE GENOMIC DNA]</scope>
    <source>
        <strain evidence="12 13">KCCM 42265</strain>
    </source>
</reference>
<name>A0A7H9ANT1_9FLAO</name>
<evidence type="ECO:0000256" key="8">
    <source>
        <dbReference type="ARBA" id="ARBA00048370"/>
    </source>
</evidence>
<accession>A0A7H9ANT1</accession>
<feature type="domain" description="Peripheral subunit-binding (PSBD)" evidence="11">
    <location>
        <begin position="248"/>
        <end position="285"/>
    </location>
</feature>
<comment type="catalytic activity">
    <reaction evidence="8">
        <text>N(6)-[(R)-dihydrolipoyl]-L-lysyl-[protein] + acetyl-CoA = N(6)-[(R)-S(8)-acetyldihydrolipoyl]-L-lysyl-[protein] + CoA</text>
        <dbReference type="Rhea" id="RHEA:17017"/>
        <dbReference type="Rhea" id="RHEA-COMP:10475"/>
        <dbReference type="Rhea" id="RHEA-COMP:10478"/>
        <dbReference type="ChEBI" id="CHEBI:57287"/>
        <dbReference type="ChEBI" id="CHEBI:57288"/>
        <dbReference type="ChEBI" id="CHEBI:83100"/>
        <dbReference type="ChEBI" id="CHEBI:83111"/>
        <dbReference type="EC" id="2.3.1.12"/>
    </reaction>
</comment>
<dbReference type="Pfam" id="PF00198">
    <property type="entry name" value="2-oxoacid_dh"/>
    <property type="match status" value="1"/>
</dbReference>
<evidence type="ECO:0000256" key="9">
    <source>
        <dbReference type="RuleBase" id="RU003423"/>
    </source>
</evidence>
<dbReference type="PROSITE" id="PS51826">
    <property type="entry name" value="PSBD"/>
    <property type="match status" value="1"/>
</dbReference>
<evidence type="ECO:0000259" key="10">
    <source>
        <dbReference type="PROSITE" id="PS50968"/>
    </source>
</evidence>
<sequence length="541" mass="58496">MTELKLPELGEGIESGTVINIMVKVGDMVTMEQSLMEVETDKVVVEVPSDAEGLVAEILVSTGEQVSQGTPIIRLEDGEAKEAIRQEPSEVLAGEPATVTLVKEPEAKMEVVKKSTGKVTVSEVKLPSLGEGIEKGTIIAIHVAEGDTIVAEQTLMEVETDKVVVEVPADFGGEITKVLVNIGDEVSEGTPIVKVSSGASEVSEEESIVPVTEERLVEVKEVAKTEIPAKTKIPMPQTNNVKRNGRFRASPLAKKIAREIGIDIATMPITSGSNRISVKDVKNYAKSLNQNRVSSGVSMTMATLPDLSKWGNIRSEAMTGIMQATSKNMSTSWSNIPHAWLQEKVDITYLEQKRQAHKGAFKEKGSSLTITGILVKVIAKALEDFPIFNASIDTRNSAIVYKDYINVGVAVDSDRGLMVPVLKNANEKSITDISYELGSLAEKVKSKKIAMDELDGGTFTISNLGGIGTSAIFPLVSFPQVAILGVAGSQMEAVHIDGQFQPRLMMPLTIGFDHRIINGADAARFIKHVKTLLEDWFMWNL</sequence>
<evidence type="ECO:0000313" key="13">
    <source>
        <dbReference type="Proteomes" id="UP000509302"/>
    </source>
</evidence>
<dbReference type="InterPro" id="IPR003016">
    <property type="entry name" value="2-oxoA_DH_lipoyl-BS"/>
</dbReference>
<comment type="similarity">
    <text evidence="2 9">Belongs to the 2-oxoacid dehydrogenase family.</text>
</comment>
<dbReference type="FunFam" id="3.30.559.10:FF:000007">
    <property type="entry name" value="Dihydrolipoamide acetyltransferase component of pyruvate dehydrogenase complex"/>
    <property type="match status" value="1"/>
</dbReference>
<organism evidence="12 13">
    <name type="scientific">Costertonia aggregata</name>
    <dbReference type="NCBI Taxonomy" id="343403"/>
    <lineage>
        <taxon>Bacteria</taxon>
        <taxon>Pseudomonadati</taxon>
        <taxon>Bacteroidota</taxon>
        <taxon>Flavobacteriia</taxon>
        <taxon>Flavobacteriales</taxon>
        <taxon>Flavobacteriaceae</taxon>
        <taxon>Costertonia</taxon>
    </lineage>
</organism>
<feature type="domain" description="Lipoyl-binding" evidence="10">
    <location>
        <begin position="121"/>
        <end position="196"/>
    </location>
</feature>
<dbReference type="PANTHER" id="PTHR43178:SF2">
    <property type="entry name" value="DIHYDROLIPOYLLYSINE-RESIDUE ACETYLTRANSFERASE COMPONENT OF PYRUVATE DEHYDROGENASE COMPLEX"/>
    <property type="match status" value="1"/>
</dbReference>
<dbReference type="EC" id="2.3.1.-" evidence="9"/>
<dbReference type="InterPro" id="IPR011053">
    <property type="entry name" value="Single_hybrid_motif"/>
</dbReference>
<protein>
    <recommendedName>
        <fullName evidence="9">Dihydrolipoamide acetyltransferase component of pyruvate dehydrogenase complex</fullName>
        <ecNumber evidence="9">2.3.1.-</ecNumber>
    </recommendedName>
</protein>
<dbReference type="InterPro" id="IPR004167">
    <property type="entry name" value="PSBD"/>
</dbReference>
<evidence type="ECO:0000256" key="4">
    <source>
        <dbReference type="ARBA" id="ARBA00022679"/>
    </source>
</evidence>
<evidence type="ECO:0000256" key="2">
    <source>
        <dbReference type="ARBA" id="ARBA00007317"/>
    </source>
</evidence>
<dbReference type="KEGG" id="cagg:HYG79_06650"/>
<dbReference type="InterPro" id="IPR050743">
    <property type="entry name" value="2-oxoacid_DH_E2_comp"/>
</dbReference>